<feature type="transmembrane region" description="Helical" evidence="2">
    <location>
        <begin position="12"/>
        <end position="32"/>
    </location>
</feature>
<keyword evidence="2" id="KW-0472">Membrane</keyword>
<comment type="caution">
    <text evidence="3">The sequence shown here is derived from an EMBL/GenBank/DDBJ whole genome shotgun (WGS) entry which is preliminary data.</text>
</comment>
<dbReference type="AlphaFoldDB" id="A0A1F4V4Q5"/>
<keyword evidence="2" id="KW-0812">Transmembrane</keyword>
<sequence length="219" mass="24015">MKKLPAGFASPLILVVIGLIVGIGITFAYFQFKSKPAPQPEPATIQTTSQSSPVSKVSPTASADETASWKTYTNKEQGFEVKYPNDLEVILRDGGYILFSKSGPTQEEGTGFHDGIWLQIKTANLNGQNFETAVKNLYDQRIREWSLSPPPPTLSKPLTEILFNSKTAFTYTVIGAGILEHIFVASDKIYAEIVNSTADPTNQGYQNTATKILSTFKFL</sequence>
<proteinExistence type="predicted"/>
<keyword evidence="2" id="KW-1133">Transmembrane helix</keyword>
<feature type="compositionally biased region" description="Polar residues" evidence="1">
    <location>
        <begin position="44"/>
        <end position="66"/>
    </location>
</feature>
<name>A0A1F4V4Q5_UNCKA</name>
<gene>
    <name evidence="3" type="ORF">A2982_02315</name>
</gene>
<evidence type="ECO:0000256" key="1">
    <source>
        <dbReference type="SAM" id="MobiDB-lite"/>
    </source>
</evidence>
<evidence type="ECO:0000256" key="2">
    <source>
        <dbReference type="SAM" id="Phobius"/>
    </source>
</evidence>
<organism evidence="3 4">
    <name type="scientific">candidate division WWE3 bacterium RIFCSPLOWO2_01_FULL_39_13</name>
    <dbReference type="NCBI Taxonomy" id="1802624"/>
    <lineage>
        <taxon>Bacteria</taxon>
        <taxon>Katanobacteria</taxon>
    </lineage>
</organism>
<feature type="region of interest" description="Disordered" evidence="1">
    <location>
        <begin position="39"/>
        <end position="66"/>
    </location>
</feature>
<dbReference type="Proteomes" id="UP000178771">
    <property type="component" value="Unassembled WGS sequence"/>
</dbReference>
<evidence type="ECO:0000313" key="3">
    <source>
        <dbReference type="EMBL" id="OGC51513.1"/>
    </source>
</evidence>
<dbReference type="STRING" id="1802624.A2982_02315"/>
<accession>A0A1F4V4Q5</accession>
<reference evidence="3 4" key="1">
    <citation type="journal article" date="2016" name="Nat. Commun.">
        <title>Thousands of microbial genomes shed light on interconnected biogeochemical processes in an aquifer system.</title>
        <authorList>
            <person name="Anantharaman K."/>
            <person name="Brown C.T."/>
            <person name="Hug L.A."/>
            <person name="Sharon I."/>
            <person name="Castelle C.J."/>
            <person name="Probst A.J."/>
            <person name="Thomas B.C."/>
            <person name="Singh A."/>
            <person name="Wilkins M.J."/>
            <person name="Karaoz U."/>
            <person name="Brodie E.L."/>
            <person name="Williams K.H."/>
            <person name="Hubbard S.S."/>
            <person name="Banfield J.F."/>
        </authorList>
    </citation>
    <scope>NUCLEOTIDE SEQUENCE [LARGE SCALE GENOMIC DNA]</scope>
</reference>
<dbReference type="EMBL" id="MEVH01000021">
    <property type="protein sequence ID" value="OGC51513.1"/>
    <property type="molecule type" value="Genomic_DNA"/>
</dbReference>
<evidence type="ECO:0000313" key="4">
    <source>
        <dbReference type="Proteomes" id="UP000178771"/>
    </source>
</evidence>
<protein>
    <submittedName>
        <fullName evidence="3">Uncharacterized protein</fullName>
    </submittedName>
</protein>